<dbReference type="NCBIfam" id="TIGR00756">
    <property type="entry name" value="PPR"/>
    <property type="match status" value="3"/>
</dbReference>
<accession>A0A8B8KVR2</accession>
<dbReference type="SUPFAM" id="SSF48452">
    <property type="entry name" value="TPR-like"/>
    <property type="match status" value="1"/>
</dbReference>
<dbReference type="OrthoDB" id="1862136at2759"/>
<dbReference type="InterPro" id="IPR002885">
    <property type="entry name" value="PPR_rpt"/>
</dbReference>
<evidence type="ECO:0000313" key="3">
    <source>
        <dbReference type="Proteomes" id="UP000694853"/>
    </source>
</evidence>
<dbReference type="InterPro" id="IPR046960">
    <property type="entry name" value="PPR_At4g14850-like_plant"/>
</dbReference>
<dbReference type="FunFam" id="1.25.40.10:FF:000878">
    <property type="entry name" value="Pentatricopeptide repeat-containing protein"/>
    <property type="match status" value="1"/>
</dbReference>
<dbReference type="InterPro" id="IPR011990">
    <property type="entry name" value="TPR-like_helical_dom_sf"/>
</dbReference>
<organism evidence="3 4">
    <name type="scientific">Abrus precatorius</name>
    <name type="common">Indian licorice</name>
    <name type="synonym">Glycine abrus</name>
    <dbReference type="NCBI Taxonomy" id="3816"/>
    <lineage>
        <taxon>Eukaryota</taxon>
        <taxon>Viridiplantae</taxon>
        <taxon>Streptophyta</taxon>
        <taxon>Embryophyta</taxon>
        <taxon>Tracheophyta</taxon>
        <taxon>Spermatophyta</taxon>
        <taxon>Magnoliopsida</taxon>
        <taxon>eudicotyledons</taxon>
        <taxon>Gunneridae</taxon>
        <taxon>Pentapetalae</taxon>
        <taxon>rosids</taxon>
        <taxon>fabids</taxon>
        <taxon>Fabales</taxon>
        <taxon>Fabaceae</taxon>
        <taxon>Papilionoideae</taxon>
        <taxon>50 kb inversion clade</taxon>
        <taxon>NPAAA clade</taxon>
        <taxon>indigoferoid/millettioid clade</taxon>
        <taxon>Abreae</taxon>
        <taxon>Abrus</taxon>
    </lineage>
</organism>
<gene>
    <name evidence="4" type="primary">LOC113858848</name>
</gene>
<dbReference type="AlphaFoldDB" id="A0A8B8KVR2"/>
<sequence>MRGGVSRRVQQIMRPKLHKDSYYLDLLHLCKTTDNIKKTHAQVVVGGHEQHPFIATKLVDKYGHLGGSNLDHARKVFDNLSEPDVFCWNVVIKGYANVGPFVEALKVYDDMRWSGTTPNRYTYPLVLKACCAERATHKGRVIHGHAVKCGLDLDLYVGNALVAFYAKCEEVQVSRKVFDEIPQRDIVSWNSMISGYTTNGYMDEAIRLFYDMFRDEDIGGPDHATLVTVLPAFTRVADVHAGYWIHSYVVKTGMELDPAVGSGLISLYANCGHISMARAIFDKISDRNIVVWNAIIRCYGMHGVTQEALGLFHEMVEVGLRPDGIVFLCLLSACSHAGLLEQGWNLFHAMETYGVAKTEAHYACIVDLLGRAGDLEKAMEFIQSMPIQPEKNVYGALLGACRIHENIVLAELAAEKLFVLDPKNAGRYVILAQMYEDAGQWQDAARVRKVVKEKEIKKPAGYSSVELESGHTKFGVNDETHPFTTQIFQTLLSLDRIMGKEAPIQCDAIM</sequence>
<keyword evidence="1" id="KW-0677">Repeat</keyword>
<feature type="repeat" description="PPR" evidence="2">
    <location>
        <begin position="185"/>
        <end position="215"/>
    </location>
</feature>
<feature type="repeat" description="PPR" evidence="2">
    <location>
        <begin position="288"/>
        <end position="322"/>
    </location>
</feature>
<dbReference type="FunFam" id="1.25.40.10:FF:003706">
    <property type="entry name" value="Uncharacterized protein"/>
    <property type="match status" value="1"/>
</dbReference>
<protein>
    <submittedName>
        <fullName evidence="4">Pentatricopeptide repeat-containing protein At3g46790, chloroplastic-like</fullName>
    </submittedName>
</protein>
<name>A0A8B8KVR2_ABRPR</name>
<dbReference type="GeneID" id="113858848"/>
<dbReference type="Pfam" id="PF01535">
    <property type="entry name" value="PPR"/>
    <property type="match status" value="2"/>
</dbReference>
<dbReference type="Pfam" id="PF13041">
    <property type="entry name" value="PPR_2"/>
    <property type="match status" value="2"/>
</dbReference>
<dbReference type="Proteomes" id="UP000694853">
    <property type="component" value="Unplaced"/>
</dbReference>
<dbReference type="GO" id="GO:0009451">
    <property type="term" value="P:RNA modification"/>
    <property type="evidence" value="ECO:0007669"/>
    <property type="project" value="InterPro"/>
</dbReference>
<reference evidence="4" key="2">
    <citation type="submission" date="2025-08" db="UniProtKB">
        <authorList>
            <consortium name="RefSeq"/>
        </authorList>
    </citation>
    <scope>IDENTIFICATION</scope>
    <source>
        <tissue evidence="4">Young leaves</tissue>
    </source>
</reference>
<evidence type="ECO:0000313" key="4">
    <source>
        <dbReference type="RefSeq" id="XP_027347423.1"/>
    </source>
</evidence>
<dbReference type="Pfam" id="PF20431">
    <property type="entry name" value="E_motif"/>
    <property type="match status" value="1"/>
</dbReference>
<evidence type="ECO:0000256" key="2">
    <source>
        <dbReference type="PROSITE-ProRule" id="PRU00708"/>
    </source>
</evidence>
<dbReference type="RefSeq" id="XP_027347423.1">
    <property type="nucleotide sequence ID" value="XM_027491622.1"/>
</dbReference>
<dbReference type="PROSITE" id="PS51375">
    <property type="entry name" value="PPR"/>
    <property type="match status" value="4"/>
</dbReference>
<feature type="repeat" description="PPR" evidence="2">
    <location>
        <begin position="323"/>
        <end position="357"/>
    </location>
</feature>
<feature type="repeat" description="PPR" evidence="2">
    <location>
        <begin position="84"/>
        <end position="118"/>
    </location>
</feature>
<reference evidence="3" key="1">
    <citation type="journal article" date="2019" name="Toxins">
        <title>Detection of Abrin-Like and Prepropulchellin-Like Toxin Genes and Transcripts Using Whole Genome Sequencing and Full-Length Transcript Sequencing of Abrus precatorius.</title>
        <authorList>
            <person name="Hovde B.T."/>
            <person name="Daligault H.E."/>
            <person name="Hanschen E.R."/>
            <person name="Kunde Y.A."/>
            <person name="Johnson M.B."/>
            <person name="Starkenburg S.R."/>
            <person name="Johnson S.L."/>
        </authorList>
    </citation>
    <scope>NUCLEOTIDE SEQUENCE [LARGE SCALE GENOMIC DNA]</scope>
</reference>
<dbReference type="PANTHER" id="PTHR47926">
    <property type="entry name" value="PENTATRICOPEPTIDE REPEAT-CONTAINING PROTEIN"/>
    <property type="match status" value="1"/>
</dbReference>
<keyword evidence="3" id="KW-1185">Reference proteome</keyword>
<dbReference type="Gene3D" id="1.25.40.10">
    <property type="entry name" value="Tetratricopeptide repeat domain"/>
    <property type="match status" value="3"/>
</dbReference>
<proteinExistence type="predicted"/>
<dbReference type="GO" id="GO:0003723">
    <property type="term" value="F:RNA binding"/>
    <property type="evidence" value="ECO:0007669"/>
    <property type="project" value="InterPro"/>
</dbReference>
<evidence type="ECO:0000256" key="1">
    <source>
        <dbReference type="ARBA" id="ARBA00022737"/>
    </source>
</evidence>
<dbReference type="KEGG" id="aprc:113858848"/>
<dbReference type="InterPro" id="IPR046848">
    <property type="entry name" value="E_motif"/>
</dbReference>